<keyword evidence="2" id="KW-1185">Reference proteome</keyword>
<proteinExistence type="predicted"/>
<dbReference type="EMBL" id="JAKOGI010000097">
    <property type="protein sequence ID" value="KAJ8444475.1"/>
    <property type="molecule type" value="Genomic_DNA"/>
</dbReference>
<comment type="caution">
    <text evidence="1">The sequence shown here is derived from an EMBL/GenBank/DDBJ whole genome shotgun (WGS) entry which is preliminary data.</text>
</comment>
<gene>
    <name evidence="1" type="ORF">Cgig2_024039</name>
</gene>
<dbReference type="Proteomes" id="UP001153076">
    <property type="component" value="Unassembled WGS sequence"/>
</dbReference>
<evidence type="ECO:0000313" key="1">
    <source>
        <dbReference type="EMBL" id="KAJ8444475.1"/>
    </source>
</evidence>
<reference evidence="1" key="1">
    <citation type="submission" date="2022-04" db="EMBL/GenBank/DDBJ databases">
        <title>Carnegiea gigantea Genome sequencing and assembly v2.</title>
        <authorList>
            <person name="Copetti D."/>
            <person name="Sanderson M.J."/>
            <person name="Burquez A."/>
            <person name="Wojciechowski M.F."/>
        </authorList>
    </citation>
    <scope>NUCLEOTIDE SEQUENCE</scope>
    <source>
        <strain evidence="1">SGP5-SGP5p</strain>
        <tissue evidence="1">Aerial part</tissue>
    </source>
</reference>
<protein>
    <submittedName>
        <fullName evidence="1">Uncharacterized protein</fullName>
    </submittedName>
</protein>
<sequence>MVKEITRSDILEQKIWYSLKYDRQMLMALEGHMYMSMIFKGNDEHGYLYGGNEGPMRRAQKGVIVCEGRVETSDDRMVWWEDELHIYGGSTTRPYVNGPRPCPLPLTRTCDRYIENVVEDNQRISYSVPRHTMIDAVASTYAVYHSHECGVPGYAVQV</sequence>
<dbReference type="AlphaFoldDB" id="A0A9Q1KK77"/>
<name>A0A9Q1KK77_9CARY</name>
<accession>A0A9Q1KK77</accession>
<organism evidence="1 2">
    <name type="scientific">Carnegiea gigantea</name>
    <dbReference type="NCBI Taxonomy" id="171969"/>
    <lineage>
        <taxon>Eukaryota</taxon>
        <taxon>Viridiplantae</taxon>
        <taxon>Streptophyta</taxon>
        <taxon>Embryophyta</taxon>
        <taxon>Tracheophyta</taxon>
        <taxon>Spermatophyta</taxon>
        <taxon>Magnoliopsida</taxon>
        <taxon>eudicotyledons</taxon>
        <taxon>Gunneridae</taxon>
        <taxon>Pentapetalae</taxon>
        <taxon>Caryophyllales</taxon>
        <taxon>Cactineae</taxon>
        <taxon>Cactaceae</taxon>
        <taxon>Cactoideae</taxon>
        <taxon>Echinocereeae</taxon>
        <taxon>Carnegiea</taxon>
    </lineage>
</organism>
<evidence type="ECO:0000313" key="2">
    <source>
        <dbReference type="Proteomes" id="UP001153076"/>
    </source>
</evidence>